<dbReference type="Proteomes" id="UP000619838">
    <property type="component" value="Unassembled WGS sequence"/>
</dbReference>
<dbReference type="HAMAP" id="MF_01369_B">
    <property type="entry name" value="Ribosomal_uL23_B"/>
    <property type="match status" value="1"/>
</dbReference>
<evidence type="ECO:0000313" key="6">
    <source>
        <dbReference type="Proteomes" id="UP000619838"/>
    </source>
</evidence>
<comment type="caution">
    <text evidence="5">The sequence shown here is derived from an EMBL/GenBank/DDBJ whole genome shotgun (WGS) entry which is preliminary data.</text>
</comment>
<accession>A0ABR9XP24</accession>
<gene>
    <name evidence="4 5" type="primary">rplW</name>
    <name evidence="5" type="ORF">INT08_01080</name>
</gene>
<keyword evidence="2 4" id="KW-0689">Ribosomal protein</keyword>
<dbReference type="PANTHER" id="PTHR12059">
    <property type="entry name" value="RIBOSOMAL PROTEIN L23-RELATED"/>
    <property type="match status" value="1"/>
</dbReference>
<dbReference type="Pfam" id="PF00276">
    <property type="entry name" value="Ribosomal_L23"/>
    <property type="match status" value="1"/>
</dbReference>
<dbReference type="SUPFAM" id="SSF54189">
    <property type="entry name" value="Ribosomal proteins S24e, L23 and L15e"/>
    <property type="match status" value="1"/>
</dbReference>
<evidence type="ECO:0000256" key="4">
    <source>
        <dbReference type="HAMAP-Rule" id="MF_01369"/>
    </source>
</evidence>
<dbReference type="EMBL" id="JADGII010000001">
    <property type="protein sequence ID" value="MBF0635775.1"/>
    <property type="molecule type" value="Genomic_DNA"/>
</dbReference>
<dbReference type="NCBIfam" id="NF004359">
    <property type="entry name" value="PRK05738.1-3"/>
    <property type="match status" value="1"/>
</dbReference>
<name>A0ABR9XP24_9CHLB</name>
<dbReference type="GO" id="GO:0005840">
    <property type="term" value="C:ribosome"/>
    <property type="evidence" value="ECO:0007669"/>
    <property type="project" value="UniProtKB-KW"/>
</dbReference>
<evidence type="ECO:0000256" key="2">
    <source>
        <dbReference type="ARBA" id="ARBA00022980"/>
    </source>
</evidence>
<proteinExistence type="inferred from homology"/>
<keyword evidence="4" id="KW-0694">RNA-binding</keyword>
<comment type="similarity">
    <text evidence="1 4">Belongs to the universal ribosomal protein uL23 family.</text>
</comment>
<evidence type="ECO:0000256" key="1">
    <source>
        <dbReference type="ARBA" id="ARBA00006700"/>
    </source>
</evidence>
<dbReference type="NCBIfam" id="NF004363">
    <property type="entry name" value="PRK05738.2-4"/>
    <property type="match status" value="1"/>
</dbReference>
<dbReference type="RefSeq" id="WP_114607410.1">
    <property type="nucleotide sequence ID" value="NZ_JABVZQ010000002.1"/>
</dbReference>
<keyword evidence="6" id="KW-1185">Reference proteome</keyword>
<dbReference type="InterPro" id="IPR012678">
    <property type="entry name" value="Ribosomal_uL23/eL15/eS24_sf"/>
</dbReference>
<dbReference type="InterPro" id="IPR012677">
    <property type="entry name" value="Nucleotide-bd_a/b_plait_sf"/>
</dbReference>
<dbReference type="PANTHER" id="PTHR12059:SF5">
    <property type="entry name" value="LARGE RIBOSOMAL SUBUNIT PROTEIN UL23M"/>
    <property type="match status" value="1"/>
</dbReference>
<evidence type="ECO:0000313" key="5">
    <source>
        <dbReference type="EMBL" id="MBF0635775.1"/>
    </source>
</evidence>
<sequence>MRNPLMQPWLTEKSTRLTEQKGQYVFKVKSAATKTDIKAAVESKFGVDVLSVRTVNCLGKTKRQYTRKGLIAGKKNDWKKAFITLKEGQAIDYYSGSTDQGEDKKSNKG</sequence>
<dbReference type="InterPro" id="IPR013025">
    <property type="entry name" value="Ribosomal_uL23-like"/>
</dbReference>
<comment type="function">
    <text evidence="4">One of the early assembly proteins it binds 23S rRNA. One of the proteins that surrounds the polypeptide exit tunnel on the outside of the ribosome. Forms the main docking site for trigger factor binding to the ribosome.</text>
</comment>
<reference evidence="5 6" key="1">
    <citation type="journal article" date="2020" name="Microorganisms">
        <title>Simultaneous Genome Sequencing of Prosthecochloris ethylica and Desulfuromonas acetoxidans within a Syntrophic Mixture Reveals Unique Pili and Protein Interactions.</title>
        <authorList>
            <person name="Kyndt J.A."/>
            <person name="Van Beeumen J.J."/>
            <person name="Meyer T.E."/>
        </authorList>
    </citation>
    <scope>NUCLEOTIDE SEQUENCE [LARGE SCALE GENOMIC DNA]</scope>
    <source>
        <strain evidence="5 6">N3</strain>
    </source>
</reference>
<keyword evidence="4" id="KW-0699">rRNA-binding</keyword>
<evidence type="ECO:0000256" key="3">
    <source>
        <dbReference type="ARBA" id="ARBA00023274"/>
    </source>
</evidence>
<protein>
    <recommendedName>
        <fullName evidence="4">Large ribosomal subunit protein uL23</fullName>
    </recommendedName>
</protein>
<keyword evidence="3 4" id="KW-0687">Ribonucleoprotein</keyword>
<organism evidence="5 6">
    <name type="scientific">Prosthecochloris ethylica</name>
    <dbReference type="NCBI Taxonomy" id="2743976"/>
    <lineage>
        <taxon>Bacteria</taxon>
        <taxon>Pseudomonadati</taxon>
        <taxon>Chlorobiota</taxon>
        <taxon>Chlorobiia</taxon>
        <taxon>Chlorobiales</taxon>
        <taxon>Chlorobiaceae</taxon>
        <taxon>Prosthecochloris</taxon>
    </lineage>
</organism>
<comment type="subunit">
    <text evidence="4">Part of the 50S ribosomal subunit. Contacts protein L29, and trigger factor when it is bound to the ribosome.</text>
</comment>
<dbReference type="Gene3D" id="3.30.70.330">
    <property type="match status" value="1"/>
</dbReference>